<feature type="transmembrane region" description="Helical" evidence="6">
    <location>
        <begin position="245"/>
        <end position="263"/>
    </location>
</feature>
<dbReference type="CDD" id="cd07731">
    <property type="entry name" value="ComA-like_MBL-fold"/>
    <property type="match status" value="1"/>
</dbReference>
<protein>
    <submittedName>
        <fullName evidence="8">Competence protein ComEC</fullName>
    </submittedName>
</protein>
<dbReference type="GO" id="GO:0005886">
    <property type="term" value="C:plasma membrane"/>
    <property type="evidence" value="ECO:0007669"/>
    <property type="project" value="UniProtKB-SubCell"/>
</dbReference>
<dbReference type="InterPro" id="IPR036866">
    <property type="entry name" value="RibonucZ/Hydroxyglut_hydro"/>
</dbReference>
<dbReference type="Proteomes" id="UP000292927">
    <property type="component" value="Unassembled WGS sequence"/>
</dbReference>
<evidence type="ECO:0000256" key="4">
    <source>
        <dbReference type="ARBA" id="ARBA00022989"/>
    </source>
</evidence>
<comment type="caution">
    <text evidence="8">The sequence shown here is derived from an EMBL/GenBank/DDBJ whole genome shotgun (WGS) entry which is preliminary data.</text>
</comment>
<feature type="transmembrane region" description="Helical" evidence="6">
    <location>
        <begin position="481"/>
        <end position="502"/>
    </location>
</feature>
<feature type="domain" description="Metallo-beta-lactamase" evidence="7">
    <location>
        <begin position="519"/>
        <end position="719"/>
    </location>
</feature>
<proteinExistence type="predicted"/>
<dbReference type="InterPro" id="IPR035681">
    <property type="entry name" value="ComA-like_MBL"/>
</dbReference>
<name>A0A4V2F868_9FIRM</name>
<evidence type="ECO:0000256" key="2">
    <source>
        <dbReference type="ARBA" id="ARBA00022475"/>
    </source>
</evidence>
<keyword evidence="9" id="KW-1185">Reference proteome</keyword>
<organism evidence="8 9">
    <name type="scientific">Cuneatibacter caecimuris</name>
    <dbReference type="NCBI Taxonomy" id="1796618"/>
    <lineage>
        <taxon>Bacteria</taxon>
        <taxon>Bacillati</taxon>
        <taxon>Bacillota</taxon>
        <taxon>Clostridia</taxon>
        <taxon>Lachnospirales</taxon>
        <taxon>Lachnospiraceae</taxon>
        <taxon>Cuneatibacter</taxon>
    </lineage>
</organism>
<feature type="transmembrane region" description="Helical" evidence="6">
    <location>
        <begin position="414"/>
        <end position="436"/>
    </location>
</feature>
<dbReference type="SMART" id="SM00849">
    <property type="entry name" value="Lactamase_B"/>
    <property type="match status" value="1"/>
</dbReference>
<evidence type="ECO:0000256" key="6">
    <source>
        <dbReference type="SAM" id="Phobius"/>
    </source>
</evidence>
<dbReference type="InterPro" id="IPR025405">
    <property type="entry name" value="DUF4131"/>
</dbReference>
<evidence type="ECO:0000256" key="5">
    <source>
        <dbReference type="ARBA" id="ARBA00023136"/>
    </source>
</evidence>
<evidence type="ECO:0000313" key="9">
    <source>
        <dbReference type="Proteomes" id="UP000292927"/>
    </source>
</evidence>
<keyword evidence="5 6" id="KW-0472">Membrane</keyword>
<dbReference type="PANTHER" id="PTHR30619">
    <property type="entry name" value="DNA INTERNALIZATION/COMPETENCE PROTEIN COMEC/REC2"/>
    <property type="match status" value="1"/>
</dbReference>
<dbReference type="NCBIfam" id="TIGR00361">
    <property type="entry name" value="ComEC_Rec2"/>
    <property type="match status" value="1"/>
</dbReference>
<dbReference type="Pfam" id="PF00753">
    <property type="entry name" value="Lactamase_B"/>
    <property type="match status" value="1"/>
</dbReference>
<keyword evidence="3 6" id="KW-0812">Transmembrane</keyword>
<keyword evidence="2" id="KW-1003">Cell membrane</keyword>
<dbReference type="SUPFAM" id="SSF56281">
    <property type="entry name" value="Metallo-hydrolase/oxidoreductase"/>
    <property type="match status" value="1"/>
</dbReference>
<dbReference type="InterPro" id="IPR004477">
    <property type="entry name" value="ComEC_N"/>
</dbReference>
<dbReference type="GO" id="GO:0030420">
    <property type="term" value="P:establishment of competence for transformation"/>
    <property type="evidence" value="ECO:0007669"/>
    <property type="project" value="InterPro"/>
</dbReference>
<dbReference type="Gene3D" id="3.60.15.10">
    <property type="entry name" value="Ribonuclease Z/Hydroxyacylglutathione hydrolase-like"/>
    <property type="match status" value="1"/>
</dbReference>
<dbReference type="Pfam" id="PF03772">
    <property type="entry name" value="Competence"/>
    <property type="match status" value="1"/>
</dbReference>
<accession>A0A4V2F868</accession>
<evidence type="ECO:0000256" key="1">
    <source>
        <dbReference type="ARBA" id="ARBA00004651"/>
    </source>
</evidence>
<feature type="transmembrane region" description="Helical" evidence="6">
    <location>
        <begin position="354"/>
        <end position="375"/>
    </location>
</feature>
<dbReference type="EMBL" id="SGXF01000001">
    <property type="protein sequence ID" value="RZT02367.1"/>
    <property type="molecule type" value="Genomic_DNA"/>
</dbReference>
<dbReference type="PROSITE" id="PS51257">
    <property type="entry name" value="PROKAR_LIPOPROTEIN"/>
    <property type="match status" value="1"/>
</dbReference>
<evidence type="ECO:0000256" key="3">
    <source>
        <dbReference type="ARBA" id="ARBA00022692"/>
    </source>
</evidence>
<gene>
    <name evidence="8" type="ORF">EV209_0480</name>
</gene>
<evidence type="ECO:0000313" key="8">
    <source>
        <dbReference type="EMBL" id="RZT02367.1"/>
    </source>
</evidence>
<dbReference type="PANTHER" id="PTHR30619:SF1">
    <property type="entry name" value="RECOMBINATION PROTEIN 2"/>
    <property type="match status" value="1"/>
</dbReference>
<evidence type="ECO:0000259" key="7">
    <source>
        <dbReference type="SMART" id="SM00849"/>
    </source>
</evidence>
<reference evidence="8 9" key="1">
    <citation type="submission" date="2019-02" db="EMBL/GenBank/DDBJ databases">
        <title>Genomic Encyclopedia of Type Strains, Phase IV (KMG-IV): sequencing the most valuable type-strain genomes for metagenomic binning, comparative biology and taxonomic classification.</title>
        <authorList>
            <person name="Goeker M."/>
        </authorList>
    </citation>
    <scope>NUCLEOTIDE SEQUENCE [LARGE SCALE GENOMIC DNA]</scope>
    <source>
        <strain evidence="8 9">DSM 29486</strain>
    </source>
</reference>
<sequence>MAGTGLRAAAGVVEKKRFFIWTAVFLACAGFSFVSGFLLLSDADRVTELESELEKMTRGCAGLVEGRVAAVRNSNGGRQLILDHCFVRMEGKDFELSGDGRILADCGWDTAAEPGERVRIRGKLQLPRSARNPGEFDFRAYYRAQRILCFLREGKLEGKSGQKNVASAFLLHLRERLSGSLKEMAGEEDGALFCSMLLGDKSGQDQEVRSLYQQNGIAHILAISGLHISLAGAGVWALLRKAGAGYWSAGASGFLFVAAYGWMTGGSVSAVRAASMYGVQLLSGCLGRTYDTQTALSAAALGILWQEPLQLFQSGFQLSFLSVLSAGTIFLALRNWDRLPGGRTGKIFIGVKDALLLSISVQLGTLPALCSHFFIWPPYGLLLNLAVIPLMTVVFLSGFAGIFWGLVTNAAGSFLLGAGRWVFGFYQRLCLAAGELPGAVQVPGIPELWKIIVYYVVLSLICCALRTAVRKSGPQRCGRKIPGARIAVPAAVVLLAAGLFWLRADSASWAHLDILDVGQGDGLMLYTGEGTVFMIDGGSSSRKNLGEECLVPYLQSQGVSRIDCAVVSHGDEDHISGLRQLMEEGFPIGELVLPDILHPDENYRQLEEAAKRSGVPVRLLKAGDCWKGGETEIRCLHPPDRFSWTETNSYSTVLKIISGDFRILLTGDLDQAGEDALLRSGADLSCNVLKVAHHGSRFSTSVKFLELADPQYAVISAGEGNSYGHPHRELIKRLEGRGIRIFQTLQSGMVRIVPGKNAPPEGYLGE</sequence>
<feature type="transmembrane region" description="Helical" evidence="6">
    <location>
        <begin position="18"/>
        <end position="40"/>
    </location>
</feature>
<feature type="transmembrane region" description="Helical" evidence="6">
    <location>
        <begin position="448"/>
        <end position="469"/>
    </location>
</feature>
<keyword evidence="4 6" id="KW-1133">Transmembrane helix</keyword>
<comment type="subcellular location">
    <subcellularLocation>
        <location evidence="1">Cell membrane</location>
        <topology evidence="1">Multi-pass membrane protein</topology>
    </subcellularLocation>
</comment>
<dbReference type="InterPro" id="IPR004797">
    <property type="entry name" value="Competence_ComEC/Rec2"/>
</dbReference>
<feature type="transmembrane region" description="Helical" evidence="6">
    <location>
        <begin position="310"/>
        <end position="333"/>
    </location>
</feature>
<feature type="transmembrane region" description="Helical" evidence="6">
    <location>
        <begin position="381"/>
        <end position="407"/>
    </location>
</feature>
<dbReference type="AlphaFoldDB" id="A0A4V2F868"/>
<dbReference type="InterPro" id="IPR001279">
    <property type="entry name" value="Metallo-B-lactamas"/>
</dbReference>
<dbReference type="InterPro" id="IPR052159">
    <property type="entry name" value="Competence_DNA_uptake"/>
</dbReference>
<dbReference type="NCBIfam" id="TIGR00360">
    <property type="entry name" value="ComEC_N-term"/>
    <property type="match status" value="1"/>
</dbReference>
<feature type="transmembrane region" description="Helical" evidence="6">
    <location>
        <begin position="217"/>
        <end position="239"/>
    </location>
</feature>
<dbReference type="Pfam" id="PF13567">
    <property type="entry name" value="DUF4131"/>
    <property type="match status" value="1"/>
</dbReference>